<dbReference type="Pfam" id="PF00989">
    <property type="entry name" value="PAS"/>
    <property type="match status" value="1"/>
</dbReference>
<dbReference type="InterPro" id="IPR003018">
    <property type="entry name" value="GAF"/>
</dbReference>
<reference evidence="3" key="1">
    <citation type="submission" date="2017-02" db="EMBL/GenBank/DDBJ databases">
        <authorList>
            <person name="Regsiter A."/>
            <person name="William W."/>
        </authorList>
    </citation>
    <scope>NUCLEOTIDE SEQUENCE</scope>
    <source>
        <strain evidence="3">BdmA 4</strain>
    </source>
</reference>
<protein>
    <recommendedName>
        <fullName evidence="2">GAF domain-containing protein</fullName>
    </recommendedName>
</protein>
<feature type="transmembrane region" description="Helical" evidence="1">
    <location>
        <begin position="30"/>
        <end position="47"/>
    </location>
</feature>
<evidence type="ECO:0000313" key="3">
    <source>
        <dbReference type="EMBL" id="SLM17420.1"/>
    </source>
</evidence>
<proteinExistence type="predicted"/>
<dbReference type="EMBL" id="FWDO01000003">
    <property type="protein sequence ID" value="SLM17420.1"/>
    <property type="molecule type" value="Genomic_DNA"/>
</dbReference>
<dbReference type="SUPFAM" id="SSF55781">
    <property type="entry name" value="GAF domain-like"/>
    <property type="match status" value="1"/>
</dbReference>
<feature type="domain" description="GAF" evidence="2">
    <location>
        <begin position="276"/>
        <end position="424"/>
    </location>
</feature>
<dbReference type="Gene3D" id="3.30.450.20">
    <property type="entry name" value="PAS domain"/>
    <property type="match status" value="1"/>
</dbReference>
<dbReference type="Pfam" id="PF17159">
    <property type="entry name" value="MASE3"/>
    <property type="match status" value="1"/>
</dbReference>
<gene>
    <name evidence="3" type="ORF">SPIRO4BDMA_30057</name>
</gene>
<dbReference type="NCBIfam" id="TIGR00229">
    <property type="entry name" value="sensory_box"/>
    <property type="match status" value="1"/>
</dbReference>
<dbReference type="Gene3D" id="3.30.450.40">
    <property type="match status" value="1"/>
</dbReference>
<dbReference type="InterPro" id="IPR033425">
    <property type="entry name" value="MASE3"/>
</dbReference>
<dbReference type="SUPFAM" id="SSF55785">
    <property type="entry name" value="PYP-like sensor domain (PAS domain)"/>
    <property type="match status" value="1"/>
</dbReference>
<dbReference type="AlphaFoldDB" id="A0A3P3XMA3"/>
<dbReference type="InterPro" id="IPR000014">
    <property type="entry name" value="PAS"/>
</dbReference>
<dbReference type="Pfam" id="PF13185">
    <property type="entry name" value="GAF_2"/>
    <property type="match status" value="1"/>
</dbReference>
<keyword evidence="1" id="KW-0812">Transmembrane</keyword>
<keyword evidence="1" id="KW-1133">Transmembrane helix</keyword>
<dbReference type="InterPro" id="IPR013767">
    <property type="entry name" value="PAS_fold"/>
</dbReference>
<dbReference type="GO" id="GO:0006355">
    <property type="term" value="P:regulation of DNA-templated transcription"/>
    <property type="evidence" value="ECO:0007669"/>
    <property type="project" value="InterPro"/>
</dbReference>
<dbReference type="InterPro" id="IPR035965">
    <property type="entry name" value="PAS-like_dom_sf"/>
</dbReference>
<dbReference type="InterPro" id="IPR029016">
    <property type="entry name" value="GAF-like_dom_sf"/>
</dbReference>
<organism evidence="3">
    <name type="scientific">uncultured spirochete</name>
    <dbReference type="NCBI Taxonomy" id="156406"/>
    <lineage>
        <taxon>Bacteria</taxon>
        <taxon>Pseudomonadati</taxon>
        <taxon>Spirochaetota</taxon>
        <taxon>Spirochaetia</taxon>
        <taxon>Spirochaetales</taxon>
        <taxon>environmental samples</taxon>
    </lineage>
</organism>
<name>A0A3P3XMA3_9SPIR</name>
<feature type="transmembrane region" description="Helical" evidence="1">
    <location>
        <begin position="54"/>
        <end position="78"/>
    </location>
</feature>
<keyword evidence="1" id="KW-0472">Membrane</keyword>
<accession>A0A3P3XMA3</accession>
<evidence type="ECO:0000259" key="2">
    <source>
        <dbReference type="SMART" id="SM00065"/>
    </source>
</evidence>
<dbReference type="CDD" id="cd00130">
    <property type="entry name" value="PAS"/>
    <property type="match status" value="1"/>
</dbReference>
<evidence type="ECO:0000256" key="1">
    <source>
        <dbReference type="SAM" id="Phobius"/>
    </source>
</evidence>
<dbReference type="SMART" id="SM00065">
    <property type="entry name" value="GAF"/>
    <property type="match status" value="1"/>
</dbReference>
<sequence>MLASIFVWNIFPSAYIEGEGLTPFKVGSEYAIIAVLLAAMALFWRGRTALALSVFYGIVGSLAASIAAELAFTLYFGVTDTANLLGHLFKITAFYLLYRALVEVAFTRPYDLLLRQLKQSEQTERAGRNFAEVELHACEESYLRLMNNALVGVYQTSLDGIMLFANSEFAHLLSFSSAEEMIGGNVAERYRDLQDRARLVEILKREQYVREFETDLWTRNGQSRHVLMSASLKDRTISGMVLDITERKRAEEKIKIQVEQLAALRAIDIAIISSAELYLTLKIVLEQVIQHLHVDAASVLLLNPHQYTLEYAEGIGFRKEIPALPPLRLGEGFAGRAALERRIVSAVNIAESEIEFRQKQLIEGEDFVSVYTVPLIIKGQVRGVLDIFNRSELHPDQAWLDFLETLAKQTAIAIENATLSEGLQKSNMDLIRQADRRRVGGNAQAYTICV</sequence>